<sequence length="571" mass="64274">MSEYGKEVFAMPSHHEKEVKEGKEVHGNQQSIQNTVKKSSAEKMEDNAASSGQSYYNMKPGNTMGDRYGGSQAIHSIYGNSTETNTTSPRLGPSSVLLKQKSPENKKNNHRGGKWSDLELEYVNTFIKYYEDGLVDVPDGSSLRQFLSYVLQCTPMRITKKLGKEKGGGIGNVKRKKILETSLDEDEYLKRREEAGNHVKRLEYELRSQIQATETAQRGLQPFYGDDQARAASGFAKIHGDIEDDSNAAVMSFLQSLAPSYSDQKSKAQPVSHTEEDNSNIGGDHTTLNFLKSISSTENQGGDTKRNMELNRPDEQIRGQEQYQGRVDDQMNDGMRQQMMSGRNSSSMQYMQGSPSHFRRMQMQPIDRFDEMNFPSSYQSSIRPSSGQISQSNSKDQGFNARDKSLHQDLQGTQQPMYQYNSSANKSQSGGLQFRQHNNSFRDYASDQFYRRGHQNLPLDTQGMRQSANRAYGQPVGVQALLENNPEYAFMLRQNPSAMSNVPFVTQNQFTQDSQGSSPNPQALLFSQNQAFQSIPPPLQARESPSQNRNASYSPNSRLNDPNQNNDERPL</sequence>
<feature type="compositionally biased region" description="Polar residues" evidence="1">
    <location>
        <begin position="387"/>
        <end position="397"/>
    </location>
</feature>
<feature type="compositionally biased region" description="Low complexity" evidence="1">
    <location>
        <begin position="376"/>
        <end position="386"/>
    </location>
</feature>
<feature type="compositionally biased region" description="Polar residues" evidence="1">
    <location>
        <begin position="28"/>
        <end position="38"/>
    </location>
</feature>
<accession>A0AAD3HF03</accession>
<comment type="caution">
    <text evidence="2">The sequence shown here is derived from an EMBL/GenBank/DDBJ whole genome shotgun (WGS) entry which is preliminary data.</text>
</comment>
<feature type="region of interest" description="Disordered" evidence="1">
    <location>
        <begin position="371"/>
        <end position="400"/>
    </location>
</feature>
<feature type="region of interest" description="Disordered" evidence="1">
    <location>
        <begin position="510"/>
        <end position="571"/>
    </location>
</feature>
<keyword evidence="3" id="KW-1185">Reference proteome</keyword>
<dbReference type="EMBL" id="BLLK01000069">
    <property type="protein sequence ID" value="GFH60724.1"/>
    <property type="molecule type" value="Genomic_DNA"/>
</dbReference>
<dbReference type="AlphaFoldDB" id="A0AAD3HF03"/>
<feature type="compositionally biased region" description="Polar residues" evidence="1">
    <location>
        <begin position="78"/>
        <end position="89"/>
    </location>
</feature>
<evidence type="ECO:0000313" key="3">
    <source>
        <dbReference type="Proteomes" id="UP001054902"/>
    </source>
</evidence>
<name>A0AAD3HF03_9STRA</name>
<feature type="compositionally biased region" description="Polar residues" evidence="1">
    <location>
        <begin position="543"/>
        <end position="565"/>
    </location>
</feature>
<dbReference type="PANTHER" id="PTHR35213:SF3">
    <property type="entry name" value="MYB-LIKE DOMAIN-CONTAINING PROTEIN"/>
    <property type="match status" value="1"/>
</dbReference>
<feature type="compositionally biased region" description="Polar residues" evidence="1">
    <location>
        <begin position="510"/>
        <end position="533"/>
    </location>
</feature>
<feature type="compositionally biased region" description="Polar residues" evidence="1">
    <location>
        <begin position="261"/>
        <end position="272"/>
    </location>
</feature>
<gene>
    <name evidence="2" type="ORF">CTEN210_17200</name>
</gene>
<reference evidence="2 3" key="1">
    <citation type="journal article" date="2021" name="Sci. Rep.">
        <title>The genome of the diatom Chaetoceros tenuissimus carries an ancient integrated fragment of an extant virus.</title>
        <authorList>
            <person name="Hongo Y."/>
            <person name="Kimura K."/>
            <person name="Takaki Y."/>
            <person name="Yoshida Y."/>
            <person name="Baba S."/>
            <person name="Kobayashi G."/>
            <person name="Nagasaki K."/>
            <person name="Hano T."/>
            <person name="Tomaru Y."/>
        </authorList>
    </citation>
    <scope>NUCLEOTIDE SEQUENCE [LARGE SCALE GENOMIC DNA]</scope>
    <source>
        <strain evidence="2 3">NIES-3715</strain>
    </source>
</reference>
<organism evidence="2 3">
    <name type="scientific">Chaetoceros tenuissimus</name>
    <dbReference type="NCBI Taxonomy" id="426638"/>
    <lineage>
        <taxon>Eukaryota</taxon>
        <taxon>Sar</taxon>
        <taxon>Stramenopiles</taxon>
        <taxon>Ochrophyta</taxon>
        <taxon>Bacillariophyta</taxon>
        <taxon>Coscinodiscophyceae</taxon>
        <taxon>Chaetocerotophycidae</taxon>
        <taxon>Chaetocerotales</taxon>
        <taxon>Chaetocerotaceae</taxon>
        <taxon>Chaetoceros</taxon>
    </lineage>
</organism>
<proteinExistence type="predicted"/>
<feature type="compositionally biased region" description="Basic and acidic residues" evidence="1">
    <location>
        <begin position="13"/>
        <end position="26"/>
    </location>
</feature>
<evidence type="ECO:0000256" key="1">
    <source>
        <dbReference type="SAM" id="MobiDB-lite"/>
    </source>
</evidence>
<dbReference type="PANTHER" id="PTHR35213">
    <property type="entry name" value="RING-TYPE DOMAIN-CONTAINING PROTEIN-RELATED"/>
    <property type="match status" value="1"/>
</dbReference>
<feature type="region of interest" description="Disordered" evidence="1">
    <location>
        <begin position="261"/>
        <end position="287"/>
    </location>
</feature>
<protein>
    <submittedName>
        <fullName evidence="2">Uncharacterized protein</fullName>
    </submittedName>
</protein>
<dbReference type="Proteomes" id="UP001054902">
    <property type="component" value="Unassembled WGS sequence"/>
</dbReference>
<evidence type="ECO:0000313" key="2">
    <source>
        <dbReference type="EMBL" id="GFH60724.1"/>
    </source>
</evidence>
<feature type="region of interest" description="Disordered" evidence="1">
    <location>
        <begin position="1"/>
        <end position="112"/>
    </location>
</feature>